<feature type="domain" description="U3 small nucleolar RNA-associated protein 20" evidence="1">
    <location>
        <begin position="70"/>
        <end position="127"/>
    </location>
</feature>
<evidence type="ECO:0000313" key="2">
    <source>
        <dbReference type="EMBL" id="GMN40418.1"/>
    </source>
</evidence>
<dbReference type="InterPro" id="IPR052575">
    <property type="entry name" value="SSU_processome_comp_20"/>
</dbReference>
<proteinExistence type="predicted"/>
<gene>
    <name evidence="2" type="ORF">TIFTF001_009645</name>
</gene>
<dbReference type="GO" id="GO:0032040">
    <property type="term" value="C:small-subunit processome"/>
    <property type="evidence" value="ECO:0007669"/>
    <property type="project" value="TreeGrafter"/>
</dbReference>
<protein>
    <recommendedName>
        <fullName evidence="1">U3 small nucleolar RNA-associated protein 20 domain-containing protein</fullName>
    </recommendedName>
</protein>
<organism evidence="2 3">
    <name type="scientific">Ficus carica</name>
    <name type="common">Common fig</name>
    <dbReference type="NCBI Taxonomy" id="3494"/>
    <lineage>
        <taxon>Eukaryota</taxon>
        <taxon>Viridiplantae</taxon>
        <taxon>Streptophyta</taxon>
        <taxon>Embryophyta</taxon>
        <taxon>Tracheophyta</taxon>
        <taxon>Spermatophyta</taxon>
        <taxon>Magnoliopsida</taxon>
        <taxon>eudicotyledons</taxon>
        <taxon>Gunneridae</taxon>
        <taxon>Pentapetalae</taxon>
        <taxon>rosids</taxon>
        <taxon>fabids</taxon>
        <taxon>Rosales</taxon>
        <taxon>Moraceae</taxon>
        <taxon>Ficeae</taxon>
        <taxon>Ficus</taxon>
    </lineage>
</organism>
<dbReference type="Pfam" id="PF20416">
    <property type="entry name" value="UTP20"/>
    <property type="match status" value="1"/>
</dbReference>
<dbReference type="Proteomes" id="UP001187192">
    <property type="component" value="Unassembled WGS sequence"/>
</dbReference>
<dbReference type="GO" id="GO:0030686">
    <property type="term" value="C:90S preribosome"/>
    <property type="evidence" value="ECO:0007669"/>
    <property type="project" value="TreeGrafter"/>
</dbReference>
<reference evidence="2" key="1">
    <citation type="submission" date="2023-07" db="EMBL/GenBank/DDBJ databases">
        <title>draft genome sequence of fig (Ficus carica).</title>
        <authorList>
            <person name="Takahashi T."/>
            <person name="Nishimura K."/>
        </authorList>
    </citation>
    <scope>NUCLEOTIDE SEQUENCE</scope>
</reference>
<dbReference type="PANTHER" id="PTHR17695:SF11">
    <property type="entry name" value="SMALL SUBUNIT PROCESSOME COMPONENT 20 HOMOLOG"/>
    <property type="match status" value="1"/>
</dbReference>
<evidence type="ECO:0000313" key="3">
    <source>
        <dbReference type="Proteomes" id="UP001187192"/>
    </source>
</evidence>
<dbReference type="AlphaFoldDB" id="A0AA88CZ49"/>
<accession>A0AA88CZ49</accession>
<dbReference type="EMBL" id="BTGU01000011">
    <property type="protein sequence ID" value="GMN40418.1"/>
    <property type="molecule type" value="Genomic_DNA"/>
</dbReference>
<keyword evidence="3" id="KW-1185">Reference proteome</keyword>
<comment type="caution">
    <text evidence="2">The sequence shown here is derived from an EMBL/GenBank/DDBJ whole genome shotgun (WGS) entry which is preliminary data.</text>
</comment>
<dbReference type="InterPro" id="IPR046523">
    <property type="entry name" value="UTP20_dom"/>
</dbReference>
<name>A0AA88CZ49_FICCA</name>
<dbReference type="PANTHER" id="PTHR17695">
    <property type="entry name" value="SMALL SUBUNIT PROCESSOME COMPONENT 20 HOMOLOG"/>
    <property type="match status" value="1"/>
</dbReference>
<evidence type="ECO:0000259" key="1">
    <source>
        <dbReference type="Pfam" id="PF20416"/>
    </source>
</evidence>
<sequence>MVSEIPACLRNVVLRKIQKLLDSDSDKANVNISLAALKHPRRSLIGFGCLLEGAGTRILAIRSRGSAGYIKRGHELHVLEYTLNFILSKILTTPVSGKIDYCLEVLLSVVGNDILGDVAKEKEVEKSITFKSHAPKVLSPVRSQLQKHLTKVVWKMNTGEESSENTATVFEFK</sequence>